<reference evidence="1 2" key="1">
    <citation type="journal article" date="2023" name="Hortic Res">
        <title>The complete reference genome for grapevine (Vitis vinifera L.) genetics and breeding.</title>
        <authorList>
            <person name="Shi X."/>
            <person name="Cao S."/>
            <person name="Wang X."/>
            <person name="Huang S."/>
            <person name="Wang Y."/>
            <person name="Liu Z."/>
            <person name="Liu W."/>
            <person name="Leng X."/>
            <person name="Peng Y."/>
            <person name="Wang N."/>
            <person name="Wang Y."/>
            <person name="Ma Z."/>
            <person name="Xu X."/>
            <person name="Zhang F."/>
            <person name="Xue H."/>
            <person name="Zhong H."/>
            <person name="Wang Y."/>
            <person name="Zhang K."/>
            <person name="Velt A."/>
            <person name="Avia K."/>
            <person name="Holtgrawe D."/>
            <person name="Grimplet J."/>
            <person name="Matus J.T."/>
            <person name="Ware D."/>
            <person name="Wu X."/>
            <person name="Wang H."/>
            <person name="Liu C."/>
            <person name="Fang Y."/>
            <person name="Rustenholz C."/>
            <person name="Cheng Z."/>
            <person name="Xiao H."/>
            <person name="Zhou Y."/>
        </authorList>
    </citation>
    <scope>NUCLEOTIDE SEQUENCE [LARGE SCALE GENOMIC DNA]</scope>
    <source>
        <strain evidence="2">cv. Pinot noir / PN40024</strain>
        <tissue evidence="1">Leaf</tissue>
    </source>
</reference>
<evidence type="ECO:0000313" key="1">
    <source>
        <dbReference type="EMBL" id="WKA05885.1"/>
    </source>
</evidence>
<keyword evidence="2" id="KW-1185">Reference proteome</keyword>
<dbReference type="EMBL" id="CP126662">
    <property type="protein sequence ID" value="WKA05885.1"/>
    <property type="molecule type" value="Genomic_DNA"/>
</dbReference>
<protein>
    <submittedName>
        <fullName evidence="1">Uncharacterized protein</fullName>
    </submittedName>
</protein>
<evidence type="ECO:0000313" key="2">
    <source>
        <dbReference type="Proteomes" id="UP001227230"/>
    </source>
</evidence>
<dbReference type="Proteomes" id="UP001227230">
    <property type="component" value="Chromosome 15"/>
</dbReference>
<proteinExistence type="predicted"/>
<gene>
    <name evidence="1" type="ORF">VitviT2T_023821</name>
</gene>
<name>A0ABY9DEQ4_VITVI</name>
<organism evidence="1 2">
    <name type="scientific">Vitis vinifera</name>
    <name type="common">Grape</name>
    <dbReference type="NCBI Taxonomy" id="29760"/>
    <lineage>
        <taxon>Eukaryota</taxon>
        <taxon>Viridiplantae</taxon>
        <taxon>Streptophyta</taxon>
        <taxon>Embryophyta</taxon>
        <taxon>Tracheophyta</taxon>
        <taxon>Spermatophyta</taxon>
        <taxon>Magnoliopsida</taxon>
        <taxon>eudicotyledons</taxon>
        <taxon>Gunneridae</taxon>
        <taxon>Pentapetalae</taxon>
        <taxon>rosids</taxon>
        <taxon>Vitales</taxon>
        <taxon>Vitaceae</taxon>
        <taxon>Viteae</taxon>
        <taxon>Vitis</taxon>
    </lineage>
</organism>
<sequence length="140" mass="15419">MLLAPTIKSSSTSMSHGIAPMAVPSWYTGHCAPVPCVGIMGSSKPHILVPHRTMVLCPWLLQLSHCTKLRHPRTSTKRRWVTPGPVSLWSRGAHHICRGAHMCVLECRLCVLGTPKAMPWCLLGAVKVFSWYSLESLIPS</sequence>
<accession>A0ABY9DEQ4</accession>